<comment type="caution">
    <text evidence="1">The sequence shown here is derived from an EMBL/GenBank/DDBJ whole genome shotgun (WGS) entry which is preliminary data.</text>
</comment>
<protein>
    <submittedName>
        <fullName evidence="1">Uncharacterized protein</fullName>
    </submittedName>
</protein>
<feature type="non-terminal residue" evidence="1">
    <location>
        <position position="1"/>
    </location>
</feature>
<keyword evidence="2" id="KW-1185">Reference proteome</keyword>
<sequence length="83" mass="9012">EGFHAKYCRNSRFSLCYVPCSTAAIVPVLCLFHVVKIGLIPSAYQYSRILVLLPTFGGCRPACHIGYPPASASSSLVISLYSE</sequence>
<gene>
    <name evidence="1" type="ORF">BpHYR1_025661</name>
</gene>
<dbReference type="EMBL" id="REGN01005064">
    <property type="protein sequence ID" value="RNA14991.1"/>
    <property type="molecule type" value="Genomic_DNA"/>
</dbReference>
<organism evidence="1 2">
    <name type="scientific">Brachionus plicatilis</name>
    <name type="common">Marine rotifer</name>
    <name type="synonym">Brachionus muelleri</name>
    <dbReference type="NCBI Taxonomy" id="10195"/>
    <lineage>
        <taxon>Eukaryota</taxon>
        <taxon>Metazoa</taxon>
        <taxon>Spiralia</taxon>
        <taxon>Gnathifera</taxon>
        <taxon>Rotifera</taxon>
        <taxon>Eurotatoria</taxon>
        <taxon>Monogononta</taxon>
        <taxon>Pseudotrocha</taxon>
        <taxon>Ploima</taxon>
        <taxon>Brachionidae</taxon>
        <taxon>Brachionus</taxon>
    </lineage>
</organism>
<name>A0A3M7QV67_BRAPC</name>
<dbReference type="AlphaFoldDB" id="A0A3M7QV67"/>
<reference evidence="1 2" key="1">
    <citation type="journal article" date="2018" name="Sci. Rep.">
        <title>Genomic signatures of local adaptation to the degree of environmental predictability in rotifers.</title>
        <authorList>
            <person name="Franch-Gras L."/>
            <person name="Hahn C."/>
            <person name="Garcia-Roger E.M."/>
            <person name="Carmona M.J."/>
            <person name="Serra M."/>
            <person name="Gomez A."/>
        </authorList>
    </citation>
    <scope>NUCLEOTIDE SEQUENCE [LARGE SCALE GENOMIC DNA]</scope>
    <source>
        <strain evidence="1">HYR1</strain>
    </source>
</reference>
<proteinExistence type="predicted"/>
<dbReference type="Proteomes" id="UP000276133">
    <property type="component" value="Unassembled WGS sequence"/>
</dbReference>
<evidence type="ECO:0000313" key="2">
    <source>
        <dbReference type="Proteomes" id="UP000276133"/>
    </source>
</evidence>
<evidence type="ECO:0000313" key="1">
    <source>
        <dbReference type="EMBL" id="RNA14991.1"/>
    </source>
</evidence>
<accession>A0A3M7QV67</accession>